<evidence type="ECO:0000313" key="1">
    <source>
        <dbReference type="EMBL" id="KIK15461.1"/>
    </source>
</evidence>
<proteinExistence type="predicted"/>
<dbReference type="AlphaFoldDB" id="A0A0C9YFY2"/>
<feature type="non-terminal residue" evidence="1">
    <location>
        <position position="1"/>
    </location>
</feature>
<dbReference type="Proteomes" id="UP000054018">
    <property type="component" value="Unassembled WGS sequence"/>
</dbReference>
<keyword evidence="2" id="KW-1185">Reference proteome</keyword>
<accession>A0A0C9YFY2</accession>
<sequence>LINLHTEPDNKNCSMLSYQVKLDLSIYSDNYSIGCDCSTIEISIEFKWDASLDTFNNPFIEEQLDIPSFICPTKSAKDTLGQITAYTSTQLGSQYCTHAFSVLIIWDTAHIIRWDQEGTIVTTPIKYGED</sequence>
<evidence type="ECO:0000313" key="2">
    <source>
        <dbReference type="Proteomes" id="UP000054018"/>
    </source>
</evidence>
<dbReference type="EMBL" id="KN833890">
    <property type="protein sequence ID" value="KIK15461.1"/>
    <property type="molecule type" value="Genomic_DNA"/>
</dbReference>
<dbReference type="HOGENOM" id="CLU_138079_0_0_1"/>
<reference evidence="2" key="2">
    <citation type="submission" date="2015-01" db="EMBL/GenBank/DDBJ databases">
        <title>Evolutionary Origins and Diversification of the Mycorrhizal Mutualists.</title>
        <authorList>
            <consortium name="DOE Joint Genome Institute"/>
            <consortium name="Mycorrhizal Genomics Consortium"/>
            <person name="Kohler A."/>
            <person name="Kuo A."/>
            <person name="Nagy L.G."/>
            <person name="Floudas D."/>
            <person name="Copeland A."/>
            <person name="Barry K.W."/>
            <person name="Cichocki N."/>
            <person name="Veneault-Fourrey C."/>
            <person name="LaButti K."/>
            <person name="Lindquist E.A."/>
            <person name="Lipzen A."/>
            <person name="Lundell T."/>
            <person name="Morin E."/>
            <person name="Murat C."/>
            <person name="Riley R."/>
            <person name="Ohm R."/>
            <person name="Sun H."/>
            <person name="Tunlid A."/>
            <person name="Henrissat B."/>
            <person name="Grigoriev I.V."/>
            <person name="Hibbett D.S."/>
            <person name="Martin F."/>
        </authorList>
    </citation>
    <scope>NUCLEOTIDE SEQUENCE [LARGE SCALE GENOMIC DNA]</scope>
    <source>
        <strain evidence="2">441</strain>
    </source>
</reference>
<gene>
    <name evidence="1" type="ORF">PISMIDRAFT_115132</name>
</gene>
<name>A0A0C9YFY2_9AGAM</name>
<reference evidence="1 2" key="1">
    <citation type="submission" date="2014-04" db="EMBL/GenBank/DDBJ databases">
        <authorList>
            <consortium name="DOE Joint Genome Institute"/>
            <person name="Kuo A."/>
            <person name="Kohler A."/>
            <person name="Costa M.D."/>
            <person name="Nagy L.G."/>
            <person name="Floudas D."/>
            <person name="Copeland A."/>
            <person name="Barry K.W."/>
            <person name="Cichocki N."/>
            <person name="Veneault-Fourrey C."/>
            <person name="LaButti K."/>
            <person name="Lindquist E.A."/>
            <person name="Lipzen A."/>
            <person name="Lundell T."/>
            <person name="Morin E."/>
            <person name="Murat C."/>
            <person name="Sun H."/>
            <person name="Tunlid A."/>
            <person name="Henrissat B."/>
            <person name="Grigoriev I.V."/>
            <person name="Hibbett D.S."/>
            <person name="Martin F."/>
            <person name="Nordberg H.P."/>
            <person name="Cantor M.N."/>
            <person name="Hua S.X."/>
        </authorList>
    </citation>
    <scope>NUCLEOTIDE SEQUENCE [LARGE SCALE GENOMIC DNA]</scope>
    <source>
        <strain evidence="1 2">441</strain>
    </source>
</reference>
<organism evidence="1 2">
    <name type="scientific">Pisolithus microcarpus 441</name>
    <dbReference type="NCBI Taxonomy" id="765257"/>
    <lineage>
        <taxon>Eukaryota</taxon>
        <taxon>Fungi</taxon>
        <taxon>Dikarya</taxon>
        <taxon>Basidiomycota</taxon>
        <taxon>Agaricomycotina</taxon>
        <taxon>Agaricomycetes</taxon>
        <taxon>Agaricomycetidae</taxon>
        <taxon>Boletales</taxon>
        <taxon>Sclerodermatineae</taxon>
        <taxon>Pisolithaceae</taxon>
        <taxon>Pisolithus</taxon>
    </lineage>
</organism>
<protein>
    <submittedName>
        <fullName evidence="1">Uncharacterized protein</fullName>
    </submittedName>
</protein>
<dbReference type="OrthoDB" id="2739948at2759"/>